<keyword evidence="3" id="KW-1185">Reference proteome</keyword>
<dbReference type="RefSeq" id="WP_076504969.1">
    <property type="nucleotide sequence ID" value="NZ_FTNY01000001.1"/>
</dbReference>
<sequence>MKRKLTRKEMKNTMGAGPTKPETGIETGDPTGVACGGSHCPDDSYRCCYHRAGNYCSTSTCM</sequence>
<proteinExistence type="predicted"/>
<feature type="region of interest" description="Disordered" evidence="1">
    <location>
        <begin position="1"/>
        <end position="26"/>
    </location>
</feature>
<name>A0A1N7I003_9FLAO</name>
<dbReference type="EMBL" id="FTNY01000001">
    <property type="protein sequence ID" value="SIS30340.1"/>
    <property type="molecule type" value="Genomic_DNA"/>
</dbReference>
<protein>
    <submittedName>
        <fullName evidence="2">Uncharacterized protein</fullName>
    </submittedName>
</protein>
<dbReference type="AlphaFoldDB" id="A0A1N7I003"/>
<dbReference type="OrthoDB" id="1265164at2"/>
<accession>A0A1N7I003</accession>
<evidence type="ECO:0000313" key="3">
    <source>
        <dbReference type="Proteomes" id="UP000186373"/>
    </source>
</evidence>
<gene>
    <name evidence="2" type="ORF">SAMN05421639_101865</name>
</gene>
<evidence type="ECO:0000313" key="2">
    <source>
        <dbReference type="EMBL" id="SIS30340.1"/>
    </source>
</evidence>
<organism evidence="2 3">
    <name type="scientific">Chryseobacterium shigense</name>
    <dbReference type="NCBI Taxonomy" id="297244"/>
    <lineage>
        <taxon>Bacteria</taxon>
        <taxon>Pseudomonadati</taxon>
        <taxon>Bacteroidota</taxon>
        <taxon>Flavobacteriia</taxon>
        <taxon>Flavobacteriales</taxon>
        <taxon>Weeksellaceae</taxon>
        <taxon>Chryseobacterium group</taxon>
        <taxon>Chryseobacterium</taxon>
    </lineage>
</organism>
<reference evidence="3" key="1">
    <citation type="submission" date="2017-01" db="EMBL/GenBank/DDBJ databases">
        <authorList>
            <person name="Varghese N."/>
            <person name="Submissions S."/>
        </authorList>
    </citation>
    <scope>NUCLEOTIDE SEQUENCE [LARGE SCALE GENOMIC DNA]</scope>
    <source>
        <strain evidence="3">DSM 17126</strain>
    </source>
</reference>
<dbReference type="Proteomes" id="UP000186373">
    <property type="component" value="Unassembled WGS sequence"/>
</dbReference>
<evidence type="ECO:0000256" key="1">
    <source>
        <dbReference type="SAM" id="MobiDB-lite"/>
    </source>
</evidence>